<dbReference type="GO" id="GO:0004435">
    <property type="term" value="F:phosphatidylinositol-4,5-bisphosphate phospholipase C activity"/>
    <property type="evidence" value="ECO:0007669"/>
    <property type="project" value="UniProtKB-EC"/>
</dbReference>
<keyword evidence="3 7" id="KW-0442">Lipid degradation</keyword>
<dbReference type="PANTHER" id="PTHR10336">
    <property type="entry name" value="PHOSPHOINOSITIDE-SPECIFIC PHOSPHOLIPASE C FAMILY PROTEIN"/>
    <property type="match status" value="1"/>
</dbReference>
<evidence type="ECO:0000256" key="6">
    <source>
        <dbReference type="ARBA" id="ARBA00059664"/>
    </source>
</evidence>
<dbReference type="GO" id="GO:0051209">
    <property type="term" value="P:release of sequestered calcium ion into cytosol"/>
    <property type="evidence" value="ECO:0007669"/>
    <property type="project" value="TreeGrafter"/>
</dbReference>
<dbReference type="Gene3D" id="3.20.20.190">
    <property type="entry name" value="Phosphatidylinositol (PI) phosphodiesterase"/>
    <property type="match status" value="2"/>
</dbReference>
<dbReference type="GO" id="GO:0048015">
    <property type="term" value="P:phosphatidylinositol-mediated signaling"/>
    <property type="evidence" value="ECO:0007669"/>
    <property type="project" value="TreeGrafter"/>
</dbReference>
<gene>
    <name evidence="10" type="ORF">HRG_03927</name>
</gene>
<dbReference type="PROSITE" id="PS50008">
    <property type="entry name" value="PIPLC_Y_DOMAIN"/>
    <property type="match status" value="1"/>
</dbReference>
<sequence>MVPFADQGLGFPRIAGGGASETQRSVKILHAKVLPYLRHIFEAHAGSTQKWTAAQAQAFVGKVQDGDDSTPAAAALLGQPDVGLDGFLAYMTSADGAITRPWKKCDLSWPLASYFISSSHNTYLTGNQLSSDSTTESYTNVLLRGCRCVEVDVWDGADSDSESSASSSGGGDAGATRKAGAQGARTKPTAHKSKLGMLKQRLPGSLASRLERTSLGRKMDERGGAIGQHEAVPAARDQKFGDEPESESEPDVCMAEPRVLHGYTLTKEVSFRAVCYAIRESAFAVTDLPLIVSLEVHCSPHQQAMMVSIMQEAWHGLLVAGPESQPDSLPSPDELRGKILIKVKHVPSGAPAAVADELESGDDDDIGGGGAISPAAKETKQQKPSKIIAELSRLGVYTQAVSFKAWTQAEATMPTHIFSLAEKKFLDHHERRAADLFEHNKHYLMRVYPSGLRIGSSNLYPPIFWGAGAQVVALNWQQTDEGMMLNEGMFAGTGGYVLKPQGYRPHVRSKPETAAQAIRKTLSLTITFLAAQSIPLPESDTSAKRFHPYIKTEVHADGSNHLSPVNDGLGHGGEYKIRTRTHHGCDVDLGSEKVVFPAIDGLVEELTFVRFTIRDDEIGRDDLAAWACVRLDRLGQGYRFIHLLDSTGAVTEGVVLVKVEKALS</sequence>
<evidence type="ECO:0000256" key="2">
    <source>
        <dbReference type="ARBA" id="ARBA00022801"/>
    </source>
</evidence>
<dbReference type="PANTHER" id="PTHR10336:SF82">
    <property type="entry name" value="PHOSPHOINOSITIDE PHOSPHOLIPASE C"/>
    <property type="match status" value="1"/>
</dbReference>
<dbReference type="InterPro" id="IPR000909">
    <property type="entry name" value="PLipase_C_PInositol-sp_X_dom"/>
</dbReference>
<name>A0A9P8SKH6_9HYPO</name>
<evidence type="ECO:0000259" key="9">
    <source>
        <dbReference type="PROSITE" id="PS50008"/>
    </source>
</evidence>
<dbReference type="Gene3D" id="2.60.40.150">
    <property type="entry name" value="C2 domain"/>
    <property type="match status" value="1"/>
</dbReference>
<evidence type="ECO:0000256" key="3">
    <source>
        <dbReference type="ARBA" id="ARBA00022963"/>
    </source>
</evidence>
<feature type="region of interest" description="Disordered" evidence="8">
    <location>
        <begin position="157"/>
        <end position="198"/>
    </location>
</feature>
<dbReference type="SMART" id="SM00148">
    <property type="entry name" value="PLCXc"/>
    <property type="match status" value="1"/>
</dbReference>
<dbReference type="GeneID" id="68353056"/>
<accession>A0A9P8SKH6</accession>
<evidence type="ECO:0000256" key="4">
    <source>
        <dbReference type="ARBA" id="ARBA00023098"/>
    </source>
</evidence>
<evidence type="ECO:0000256" key="5">
    <source>
        <dbReference type="ARBA" id="ARBA00023224"/>
    </source>
</evidence>
<keyword evidence="2 7" id="KW-0378">Hydrolase</keyword>
<proteinExistence type="predicted"/>
<comment type="caution">
    <text evidence="10">The sequence shown here is derived from an EMBL/GenBank/DDBJ whole genome shotgun (WGS) entry which is preliminary data.</text>
</comment>
<dbReference type="InterPro" id="IPR017946">
    <property type="entry name" value="PLC-like_Pdiesterase_TIM-brl"/>
</dbReference>
<evidence type="ECO:0000313" key="11">
    <source>
        <dbReference type="Proteomes" id="UP000824596"/>
    </source>
</evidence>
<keyword evidence="5" id="KW-0807">Transducer</keyword>
<comment type="catalytic activity">
    <reaction evidence="1 7">
        <text>a 1,2-diacyl-sn-glycero-3-phospho-(1D-myo-inositol-4,5-bisphosphate) + H2O = 1D-myo-inositol 1,4,5-trisphosphate + a 1,2-diacyl-sn-glycerol + H(+)</text>
        <dbReference type="Rhea" id="RHEA:33179"/>
        <dbReference type="ChEBI" id="CHEBI:15377"/>
        <dbReference type="ChEBI" id="CHEBI:15378"/>
        <dbReference type="ChEBI" id="CHEBI:17815"/>
        <dbReference type="ChEBI" id="CHEBI:58456"/>
        <dbReference type="ChEBI" id="CHEBI:203600"/>
        <dbReference type="EC" id="3.1.4.11"/>
    </reaction>
</comment>
<keyword evidence="4 7" id="KW-0443">Lipid metabolism</keyword>
<dbReference type="PRINTS" id="PR00390">
    <property type="entry name" value="PHPHLIPASEC"/>
</dbReference>
<comment type="function">
    <text evidence="6">The production of the second messenger molecules diacylglycerol (DAG) and inositol 1,4,5-trisphosphate (IP3) is mediated by activated phosphatidylinositol-specific phospholipase C enzymes.</text>
</comment>
<dbReference type="InterPro" id="IPR001711">
    <property type="entry name" value="PLipase_C_Pinositol-sp_Y"/>
</dbReference>
<keyword evidence="11" id="KW-1185">Reference proteome</keyword>
<dbReference type="SUPFAM" id="SSF49562">
    <property type="entry name" value="C2 domain (Calcium/lipid-binding domain, CaLB)"/>
    <property type="match status" value="1"/>
</dbReference>
<dbReference type="EC" id="3.1.4.11" evidence="7"/>
<evidence type="ECO:0000256" key="1">
    <source>
        <dbReference type="ARBA" id="ARBA00001195"/>
    </source>
</evidence>
<feature type="domain" description="PI-PLC Y-box" evidence="9">
    <location>
        <begin position="391"/>
        <end position="504"/>
    </location>
</feature>
<dbReference type="AlphaFoldDB" id="A0A9P8SKH6"/>
<evidence type="ECO:0000256" key="7">
    <source>
        <dbReference type="RuleBase" id="RU361133"/>
    </source>
</evidence>
<dbReference type="Pfam" id="PF00387">
    <property type="entry name" value="PI-PLC-Y"/>
    <property type="match status" value="1"/>
</dbReference>
<reference evidence="10" key="1">
    <citation type="submission" date="2021-09" db="EMBL/GenBank/DDBJ databases">
        <title>A high-quality genome of the endoparasitic fungus Hirsutella rhossiliensis with a comparison of Hirsutella genomes reveals transposable elements contributing to genome size variation.</title>
        <authorList>
            <person name="Lin R."/>
            <person name="Jiao Y."/>
            <person name="Sun X."/>
            <person name="Ling J."/>
            <person name="Xie B."/>
            <person name="Cheng X."/>
        </authorList>
    </citation>
    <scope>NUCLEOTIDE SEQUENCE</scope>
    <source>
        <strain evidence="10">HR02</strain>
    </source>
</reference>
<dbReference type="Pfam" id="PF23617">
    <property type="entry name" value="EF-hand_15"/>
    <property type="match status" value="1"/>
</dbReference>
<dbReference type="InterPro" id="IPR056584">
    <property type="entry name" value="EF-hand_15"/>
</dbReference>
<dbReference type="CDD" id="cd00275">
    <property type="entry name" value="C2_PLC_like"/>
    <property type="match status" value="1"/>
</dbReference>
<dbReference type="CDD" id="cd08598">
    <property type="entry name" value="PI-PLC1c_yeast"/>
    <property type="match status" value="1"/>
</dbReference>
<dbReference type="PROSITE" id="PS50007">
    <property type="entry name" value="PIPLC_X_DOMAIN"/>
    <property type="match status" value="1"/>
</dbReference>
<dbReference type="SMART" id="SM00149">
    <property type="entry name" value="PLCYc"/>
    <property type="match status" value="1"/>
</dbReference>
<dbReference type="Proteomes" id="UP000824596">
    <property type="component" value="Unassembled WGS sequence"/>
</dbReference>
<evidence type="ECO:0000256" key="8">
    <source>
        <dbReference type="SAM" id="MobiDB-lite"/>
    </source>
</evidence>
<evidence type="ECO:0000313" key="10">
    <source>
        <dbReference type="EMBL" id="KAH0965911.1"/>
    </source>
</evidence>
<protein>
    <recommendedName>
        <fullName evidence="7">Phosphoinositide phospholipase C</fullName>
        <ecNumber evidence="7">3.1.4.11</ecNumber>
    </recommendedName>
</protein>
<dbReference type="GO" id="GO:0016042">
    <property type="term" value="P:lipid catabolic process"/>
    <property type="evidence" value="ECO:0007669"/>
    <property type="project" value="UniProtKB-KW"/>
</dbReference>
<dbReference type="Pfam" id="PF00388">
    <property type="entry name" value="PI-PLC-X"/>
    <property type="match status" value="1"/>
</dbReference>
<feature type="region of interest" description="Disordered" evidence="8">
    <location>
        <begin position="358"/>
        <end position="384"/>
    </location>
</feature>
<dbReference type="OrthoDB" id="269822at2759"/>
<dbReference type="InterPro" id="IPR001192">
    <property type="entry name" value="PI-PLC_fam"/>
</dbReference>
<dbReference type="RefSeq" id="XP_044723424.1">
    <property type="nucleotide sequence ID" value="XM_044862398.1"/>
</dbReference>
<dbReference type="InterPro" id="IPR035892">
    <property type="entry name" value="C2_domain_sf"/>
</dbReference>
<feature type="region of interest" description="Disordered" evidence="8">
    <location>
        <begin position="223"/>
        <end position="252"/>
    </location>
</feature>
<dbReference type="SUPFAM" id="SSF51695">
    <property type="entry name" value="PLC-like phosphodiesterases"/>
    <property type="match status" value="1"/>
</dbReference>
<dbReference type="FunFam" id="3.20.20.190:FF:000039">
    <property type="entry name" value="Phosphoinositide phospholipase C"/>
    <property type="match status" value="1"/>
</dbReference>
<organism evidence="10 11">
    <name type="scientific">Hirsutella rhossiliensis</name>
    <dbReference type="NCBI Taxonomy" id="111463"/>
    <lineage>
        <taxon>Eukaryota</taxon>
        <taxon>Fungi</taxon>
        <taxon>Dikarya</taxon>
        <taxon>Ascomycota</taxon>
        <taxon>Pezizomycotina</taxon>
        <taxon>Sordariomycetes</taxon>
        <taxon>Hypocreomycetidae</taxon>
        <taxon>Hypocreales</taxon>
        <taxon>Ophiocordycipitaceae</taxon>
        <taxon>Hirsutella</taxon>
    </lineage>
</organism>
<dbReference type="EMBL" id="JAIZPD010000003">
    <property type="protein sequence ID" value="KAH0965911.1"/>
    <property type="molecule type" value="Genomic_DNA"/>
</dbReference>